<dbReference type="SUPFAM" id="SSF48695">
    <property type="entry name" value="Multiheme cytochromes"/>
    <property type="match status" value="1"/>
</dbReference>
<feature type="compositionally biased region" description="Polar residues" evidence="6">
    <location>
        <begin position="391"/>
        <end position="404"/>
    </location>
</feature>
<dbReference type="FunFam" id="2.10.110.10:FF:000160">
    <property type="entry name" value="Signal transducer, putative"/>
    <property type="match status" value="1"/>
</dbReference>
<dbReference type="PROSITE" id="PS50081">
    <property type="entry name" value="ZF_DAG_PE_2"/>
    <property type="match status" value="1"/>
</dbReference>
<evidence type="ECO:0000256" key="5">
    <source>
        <dbReference type="SAM" id="Coils"/>
    </source>
</evidence>
<feature type="region of interest" description="Disordered" evidence="6">
    <location>
        <begin position="475"/>
        <end position="610"/>
    </location>
</feature>
<feature type="compositionally biased region" description="Low complexity" evidence="6">
    <location>
        <begin position="486"/>
        <end position="500"/>
    </location>
</feature>
<feature type="compositionally biased region" description="Low complexity" evidence="6">
    <location>
        <begin position="422"/>
        <end position="436"/>
    </location>
</feature>
<dbReference type="AlphaFoldDB" id="A0A165N623"/>
<evidence type="ECO:0000256" key="1">
    <source>
        <dbReference type="ARBA" id="ARBA00022468"/>
    </source>
</evidence>
<keyword evidence="4" id="KW-0440">LIM domain</keyword>
<feature type="compositionally biased region" description="Low complexity" evidence="6">
    <location>
        <begin position="868"/>
        <end position="888"/>
    </location>
</feature>
<feature type="compositionally biased region" description="Polar residues" evidence="6">
    <location>
        <begin position="350"/>
        <end position="363"/>
    </location>
</feature>
<accession>A0A165N623</accession>
<feature type="compositionally biased region" description="Basic residues" evidence="6">
    <location>
        <begin position="145"/>
        <end position="156"/>
    </location>
</feature>
<sequence>MLEPQYPMASTSASPVPGGHGVPDRLCGGCSRTVESENGGVVVAFGAALWHVECFKCAKCGNRVTADTNLLLLSDGSPVCTSCSYNCNVCKKPILDEAIMTGEESYHAACFTCKTCHRRIDELVFAKTSAGIYCMACHNDRVARSRRHAEAKKRAKSASARKDPKSPKDKLRDNAPQSIDSAGTTPESPLGTPTTGASKPASTSSTTPTSRHLSPSPHRQGSTGPQQSSSSPTPALQYDAHANSTNSPLVPRQRVDSLPVHPQVQSIVNERPRSNSTDDGPRPSLSPSSSLAVPMSRQERRRSMLAGAPVPGAFTPPQNSQQAFSTSSLPWVREESRDPSPIRPSPPSRQVSAENAPTLQTTHHGFPSRSYSLPDPSKPPHQVAVEPIVTERQQGPTANGSSPASALESAGPPPALPPKEAGTSSESESLSPSTLGDDNNGQDVTVIAPELPQLRFSVNEANFLELLIQDESERNAARGSMKGDGSLRSASPLGSPAPLSTIGSDTATPSSARPTVPSAIILDDYDAPDADRSGAESSLGGHSVGGSVRSSFDDSRRESLDQSYNSHSSLDETLLDETMDTSIEDGRSTRTSMDTSESSRGRSFEKNGLLTAGRPDAATSINADMVLRRLREALADANERNVPHVKLDTQFVEAILHSLQEQKSSWASMKGKLDGMRRASQQVINGLSVAQSEYDRELAARRDAQAEVQRLRIQLTGHTARLTQFYGEEKRREMMETLSKDLNENLHGLERDVSALKAERDLTVAEMEELAATKNSGAEATDGQLSRSLTTRLDTLKNKYRRELQPLTQQRQELQREIAELKQSRDLFLEETAVLNARNEELAELNASTERQLESTPRAPERPPKPPSKQLPVNSPSQSSSATSFNSSGGFDDSRDEARYVKVTKADYVDANSTGARKFKWFPGKDANSSSAYASRATDLPSVPEKDKPAPRNAFEHSFQQISVLRVARCDHCGDKMWGSQLRCSNCSIAVHTRCGHSVQTSCKPPQYQPPDETSMDMGPLPPSLFGRDLVEQVHADARGQERFVPVIVEKCINAVEKSAMDYEGIYRKSGGSGLSKSITQLFERGNYNSFDLEDIEVFNDISSITSVLKSYFRALPNPLLTFALHEQFIGAASIKDPQTKMSAILQLVQQLPAEHFYTLRFLMLHLHRVQCGQEENLMSARNLGVVFGPTLMRSSDSSREFADMAGKAMTIEWLIENANIVFADQ</sequence>
<evidence type="ECO:0000313" key="10">
    <source>
        <dbReference type="EMBL" id="KZW00267.1"/>
    </source>
</evidence>
<proteinExistence type="predicted"/>
<dbReference type="CDD" id="cd00159">
    <property type="entry name" value="RhoGAP"/>
    <property type="match status" value="1"/>
</dbReference>
<reference evidence="10 11" key="1">
    <citation type="journal article" date="2016" name="Mol. Biol. Evol.">
        <title>Comparative Genomics of Early-Diverging Mushroom-Forming Fungi Provides Insights into the Origins of Lignocellulose Decay Capabilities.</title>
        <authorList>
            <person name="Nagy L.G."/>
            <person name="Riley R."/>
            <person name="Tritt A."/>
            <person name="Adam C."/>
            <person name="Daum C."/>
            <person name="Floudas D."/>
            <person name="Sun H."/>
            <person name="Yadav J.S."/>
            <person name="Pangilinan J."/>
            <person name="Larsson K.H."/>
            <person name="Matsuura K."/>
            <person name="Barry K."/>
            <person name="Labutti K."/>
            <person name="Kuo R."/>
            <person name="Ohm R.A."/>
            <person name="Bhattacharya S.S."/>
            <person name="Shirouzu T."/>
            <person name="Yoshinaga Y."/>
            <person name="Martin F.M."/>
            <person name="Grigoriev I.V."/>
            <person name="Hibbett D.S."/>
        </authorList>
    </citation>
    <scope>NUCLEOTIDE SEQUENCE [LARGE SCALE GENOMIC DNA]</scope>
    <source>
        <strain evidence="10 11">HHB12029</strain>
    </source>
</reference>
<dbReference type="InterPro" id="IPR002219">
    <property type="entry name" value="PKC_DAG/PE"/>
</dbReference>
<dbReference type="Gene3D" id="3.30.60.20">
    <property type="match status" value="1"/>
</dbReference>
<feature type="compositionally biased region" description="Polar residues" evidence="6">
    <location>
        <begin position="316"/>
        <end position="329"/>
    </location>
</feature>
<dbReference type="Pfam" id="PF00620">
    <property type="entry name" value="RhoGAP"/>
    <property type="match status" value="1"/>
</dbReference>
<name>A0A165N623_EXIGL</name>
<evidence type="ECO:0000259" key="7">
    <source>
        <dbReference type="PROSITE" id="PS50023"/>
    </source>
</evidence>
<feature type="region of interest" description="Disordered" evidence="6">
    <location>
        <begin position="844"/>
        <end position="894"/>
    </location>
</feature>
<feature type="compositionally biased region" description="Acidic residues" evidence="6">
    <location>
        <begin position="573"/>
        <end position="583"/>
    </location>
</feature>
<feature type="coiled-coil region" evidence="5">
    <location>
        <begin position="694"/>
        <end position="759"/>
    </location>
</feature>
<feature type="domain" description="LIM zinc-binding" evidence="7">
    <location>
        <begin position="85"/>
        <end position="144"/>
    </location>
</feature>
<evidence type="ECO:0000259" key="8">
    <source>
        <dbReference type="PROSITE" id="PS50081"/>
    </source>
</evidence>
<dbReference type="Gene3D" id="2.10.110.10">
    <property type="entry name" value="Cysteine Rich Protein"/>
    <property type="match status" value="2"/>
</dbReference>
<dbReference type="OrthoDB" id="79452at2759"/>
<dbReference type="PROSITE" id="PS00478">
    <property type="entry name" value="LIM_DOMAIN_1"/>
    <property type="match status" value="2"/>
</dbReference>
<evidence type="ECO:0000256" key="6">
    <source>
        <dbReference type="SAM" id="MobiDB-lite"/>
    </source>
</evidence>
<dbReference type="PROSITE" id="PS00479">
    <property type="entry name" value="ZF_DAG_PE_1"/>
    <property type="match status" value="1"/>
</dbReference>
<dbReference type="SMART" id="SM00324">
    <property type="entry name" value="RhoGAP"/>
    <property type="match status" value="1"/>
</dbReference>
<dbReference type="Pfam" id="PF00130">
    <property type="entry name" value="C1_1"/>
    <property type="match status" value="1"/>
</dbReference>
<dbReference type="InterPro" id="IPR001781">
    <property type="entry name" value="Znf_LIM"/>
</dbReference>
<dbReference type="PROSITE" id="PS50023">
    <property type="entry name" value="LIM_DOMAIN_2"/>
    <property type="match status" value="2"/>
</dbReference>
<dbReference type="EMBL" id="KV425902">
    <property type="protein sequence ID" value="KZW00267.1"/>
    <property type="molecule type" value="Genomic_DNA"/>
</dbReference>
<feature type="compositionally biased region" description="Polar residues" evidence="6">
    <location>
        <begin position="175"/>
        <end position="187"/>
    </location>
</feature>
<keyword evidence="3 4" id="KW-0862">Zinc</keyword>
<dbReference type="STRING" id="1314781.A0A165N623"/>
<dbReference type="Gene3D" id="1.10.555.10">
    <property type="entry name" value="Rho GTPase activation protein"/>
    <property type="match status" value="1"/>
</dbReference>
<dbReference type="FunFam" id="1.10.555.10:FF:000043">
    <property type="entry name" value="Rho GTPase activator Rga"/>
    <property type="match status" value="1"/>
</dbReference>
<dbReference type="CDD" id="cd09395">
    <property type="entry name" value="LIM2_Rga"/>
    <property type="match status" value="1"/>
</dbReference>
<dbReference type="InterPro" id="IPR000198">
    <property type="entry name" value="RhoGAP_dom"/>
</dbReference>
<keyword evidence="11" id="KW-1185">Reference proteome</keyword>
<keyword evidence="5" id="KW-0175">Coiled coil</keyword>
<dbReference type="InterPro" id="IPR036280">
    <property type="entry name" value="Multihaem_cyt_sf"/>
</dbReference>
<dbReference type="SUPFAM" id="SSF48350">
    <property type="entry name" value="GTPase activation domain, GAP"/>
    <property type="match status" value="1"/>
</dbReference>
<dbReference type="PROSITE" id="PS50238">
    <property type="entry name" value="RHOGAP"/>
    <property type="match status" value="1"/>
</dbReference>
<feature type="region of interest" description="Disordered" evidence="6">
    <location>
        <begin position="145"/>
        <end position="446"/>
    </location>
</feature>
<dbReference type="GO" id="GO:0046872">
    <property type="term" value="F:metal ion binding"/>
    <property type="evidence" value="ECO:0007669"/>
    <property type="project" value="UniProtKB-KW"/>
</dbReference>
<feature type="compositionally biased region" description="Low complexity" evidence="6">
    <location>
        <begin position="537"/>
        <end position="550"/>
    </location>
</feature>
<dbReference type="GO" id="GO:0007165">
    <property type="term" value="P:signal transduction"/>
    <property type="evidence" value="ECO:0007669"/>
    <property type="project" value="InterPro"/>
</dbReference>
<dbReference type="FunCoup" id="A0A165N623">
    <property type="interactions" value="346"/>
</dbReference>
<protein>
    <submittedName>
        <fullName evidence="10">RhoGAP-domain-containing protein</fullName>
    </submittedName>
</protein>
<organism evidence="10 11">
    <name type="scientific">Exidia glandulosa HHB12029</name>
    <dbReference type="NCBI Taxonomy" id="1314781"/>
    <lineage>
        <taxon>Eukaryota</taxon>
        <taxon>Fungi</taxon>
        <taxon>Dikarya</taxon>
        <taxon>Basidiomycota</taxon>
        <taxon>Agaricomycotina</taxon>
        <taxon>Agaricomycetes</taxon>
        <taxon>Auriculariales</taxon>
        <taxon>Exidiaceae</taxon>
        <taxon>Exidia</taxon>
    </lineage>
</organism>
<feature type="compositionally biased region" description="Basic and acidic residues" evidence="6">
    <location>
        <begin position="551"/>
        <end position="560"/>
    </location>
</feature>
<feature type="domain" description="Phorbol-ester/DAG-type" evidence="8">
    <location>
        <begin position="956"/>
        <end position="1003"/>
    </location>
</feature>
<feature type="region of interest" description="Disordered" evidence="6">
    <location>
        <begin position="926"/>
        <end position="951"/>
    </location>
</feature>
<evidence type="ECO:0000256" key="2">
    <source>
        <dbReference type="ARBA" id="ARBA00022723"/>
    </source>
</evidence>
<dbReference type="SMART" id="SM00109">
    <property type="entry name" value="C1"/>
    <property type="match status" value="1"/>
</dbReference>
<keyword evidence="1" id="KW-0343">GTPase activation</keyword>
<dbReference type="InterPro" id="IPR008936">
    <property type="entry name" value="Rho_GTPase_activation_prot"/>
</dbReference>
<feature type="compositionally biased region" description="Low complexity" evidence="6">
    <location>
        <begin position="192"/>
        <end position="234"/>
    </location>
</feature>
<evidence type="ECO:0000259" key="9">
    <source>
        <dbReference type="PROSITE" id="PS50238"/>
    </source>
</evidence>
<dbReference type="PANTHER" id="PTHR46075">
    <property type="entry name" value="CHIMERIN FAMILY MEMBER"/>
    <property type="match status" value="1"/>
</dbReference>
<dbReference type="SMART" id="SM00132">
    <property type="entry name" value="LIM"/>
    <property type="match status" value="2"/>
</dbReference>
<dbReference type="SUPFAM" id="SSF57889">
    <property type="entry name" value="Cysteine-rich domain"/>
    <property type="match status" value="1"/>
</dbReference>
<feature type="region of interest" description="Disordered" evidence="6">
    <location>
        <begin position="1"/>
        <end position="20"/>
    </location>
</feature>
<dbReference type="CDD" id="cd00029">
    <property type="entry name" value="C1"/>
    <property type="match status" value="1"/>
</dbReference>
<gene>
    <name evidence="10" type="ORF">EXIGLDRAFT_639671</name>
</gene>
<feature type="coiled-coil region" evidence="5">
    <location>
        <begin position="797"/>
        <end position="831"/>
    </location>
</feature>
<evidence type="ECO:0000256" key="4">
    <source>
        <dbReference type="PROSITE-ProRule" id="PRU00125"/>
    </source>
</evidence>
<evidence type="ECO:0000256" key="3">
    <source>
        <dbReference type="ARBA" id="ARBA00022833"/>
    </source>
</evidence>
<dbReference type="PANTHER" id="PTHR46075:SF2">
    <property type="entry name" value="RHO GTPASE ACTIVATING PROTEIN AT 5A, ISOFORM A"/>
    <property type="match status" value="1"/>
</dbReference>
<dbReference type="Pfam" id="PF00412">
    <property type="entry name" value="LIM"/>
    <property type="match status" value="2"/>
</dbReference>
<feature type="compositionally biased region" description="Basic and acidic residues" evidence="6">
    <location>
        <begin position="160"/>
        <end position="173"/>
    </location>
</feature>
<feature type="domain" description="LIM zinc-binding" evidence="7">
    <location>
        <begin position="25"/>
        <end position="84"/>
    </location>
</feature>
<dbReference type="Proteomes" id="UP000077266">
    <property type="component" value="Unassembled WGS sequence"/>
</dbReference>
<feature type="compositionally biased region" description="Polar residues" evidence="6">
    <location>
        <begin position="263"/>
        <end position="278"/>
    </location>
</feature>
<dbReference type="InterPro" id="IPR051854">
    <property type="entry name" value="Rho-type_GAP"/>
</dbReference>
<feature type="domain" description="Rho-GAP" evidence="9">
    <location>
        <begin position="1028"/>
        <end position="1223"/>
    </location>
</feature>
<dbReference type="GO" id="GO:0005096">
    <property type="term" value="F:GTPase activator activity"/>
    <property type="evidence" value="ECO:0007669"/>
    <property type="project" value="UniProtKB-KW"/>
</dbReference>
<keyword evidence="2 4" id="KW-0479">Metal-binding</keyword>
<feature type="compositionally biased region" description="Polar residues" evidence="6">
    <location>
        <begin position="501"/>
        <end position="513"/>
    </location>
</feature>
<dbReference type="InParanoid" id="A0A165N623"/>
<evidence type="ECO:0000313" key="11">
    <source>
        <dbReference type="Proteomes" id="UP000077266"/>
    </source>
</evidence>
<dbReference type="InterPro" id="IPR046349">
    <property type="entry name" value="C1-like_sf"/>
</dbReference>